<dbReference type="Pfam" id="PF12831">
    <property type="entry name" value="FAD_oxidored"/>
    <property type="match status" value="1"/>
</dbReference>
<evidence type="ECO:0000313" key="6">
    <source>
        <dbReference type="EMBL" id="CVK94304.1"/>
    </source>
</evidence>
<keyword evidence="5" id="KW-0411">Iron-sulfur</keyword>
<keyword evidence="4" id="KW-0408">Iron</keyword>
<comment type="caution">
    <text evidence="6">The sequence shown here is derived from an EMBL/GenBank/DDBJ whole genome shotgun (WGS) entry which is preliminary data.</text>
</comment>
<dbReference type="EMBL" id="FCQH01000006">
    <property type="protein sequence ID" value="CVK94304.1"/>
    <property type="molecule type" value="Genomic_DNA"/>
</dbReference>
<evidence type="ECO:0000256" key="1">
    <source>
        <dbReference type="ARBA" id="ARBA00022485"/>
    </source>
</evidence>
<evidence type="ECO:0008006" key="8">
    <source>
        <dbReference type="Google" id="ProtNLM"/>
    </source>
</evidence>
<evidence type="ECO:0000256" key="2">
    <source>
        <dbReference type="ARBA" id="ARBA00022723"/>
    </source>
</evidence>
<reference evidence="7" key="1">
    <citation type="journal article" date="2016" name="Genome Biol. Evol.">
        <title>Comparative 'omics' of the Fusarium fujikuroi species complex highlights differences in genetic potential and metabolite synthesis.</title>
        <authorList>
            <person name="Niehaus E.-M."/>
            <person name="Muensterkoetter M."/>
            <person name="Proctor R.H."/>
            <person name="Brown D.W."/>
            <person name="Sharon A."/>
            <person name="Idan Y."/>
            <person name="Oren-Young L."/>
            <person name="Sieber C.M."/>
            <person name="Novak O."/>
            <person name="Pencik A."/>
            <person name="Tarkowska D."/>
            <person name="Hromadova K."/>
            <person name="Freeman S."/>
            <person name="Maymon M."/>
            <person name="Elazar M."/>
            <person name="Youssef S.A."/>
            <person name="El-Shabrawy E.S.M."/>
            <person name="Shalaby A.B.A."/>
            <person name="Houterman P."/>
            <person name="Brock N.L."/>
            <person name="Burkhardt I."/>
            <person name="Tsavkelova E.A."/>
            <person name="Dickschat J.S."/>
            <person name="Galuszka P."/>
            <person name="Gueldener U."/>
            <person name="Tudzynski B."/>
        </authorList>
    </citation>
    <scope>NUCLEOTIDE SEQUENCE [LARGE SCALE GENOMIC DNA]</scope>
    <source>
        <strain evidence="7">MRC7560</strain>
    </source>
</reference>
<dbReference type="PANTHER" id="PTHR43498">
    <property type="entry name" value="FERREDOXIN:COB-COM HETERODISULFIDE REDUCTASE SUBUNIT A"/>
    <property type="match status" value="1"/>
</dbReference>
<dbReference type="GO" id="GO:0016491">
    <property type="term" value="F:oxidoreductase activity"/>
    <property type="evidence" value="ECO:0007669"/>
    <property type="project" value="UniProtKB-KW"/>
</dbReference>
<dbReference type="InterPro" id="IPR039650">
    <property type="entry name" value="HdrA-like"/>
</dbReference>
<keyword evidence="7" id="KW-1185">Reference proteome</keyword>
<dbReference type="GO" id="GO:0051539">
    <property type="term" value="F:4 iron, 4 sulfur cluster binding"/>
    <property type="evidence" value="ECO:0007669"/>
    <property type="project" value="UniProtKB-KW"/>
</dbReference>
<evidence type="ECO:0000313" key="7">
    <source>
        <dbReference type="Proteomes" id="UP000184255"/>
    </source>
</evidence>
<dbReference type="VEuPathDB" id="FungiDB:FMAN_03462"/>
<dbReference type="Gene3D" id="3.50.50.60">
    <property type="entry name" value="FAD/NAD(P)-binding domain"/>
    <property type="match status" value="1"/>
</dbReference>
<gene>
    <name evidence="6" type="ORF">FMAN_03462</name>
</gene>
<keyword evidence="2" id="KW-0479">Metal-binding</keyword>
<organism evidence="6 7">
    <name type="scientific">Fusarium mangiferae</name>
    <name type="common">Mango malformation disease fungus</name>
    <dbReference type="NCBI Taxonomy" id="192010"/>
    <lineage>
        <taxon>Eukaryota</taxon>
        <taxon>Fungi</taxon>
        <taxon>Dikarya</taxon>
        <taxon>Ascomycota</taxon>
        <taxon>Pezizomycotina</taxon>
        <taxon>Sordariomycetes</taxon>
        <taxon>Hypocreomycetidae</taxon>
        <taxon>Hypocreales</taxon>
        <taxon>Nectriaceae</taxon>
        <taxon>Fusarium</taxon>
        <taxon>Fusarium fujikuroi species complex</taxon>
    </lineage>
</organism>
<proteinExistence type="predicted"/>
<dbReference type="Proteomes" id="UP000184255">
    <property type="component" value="Unassembled WGS sequence"/>
</dbReference>
<dbReference type="InterPro" id="IPR036188">
    <property type="entry name" value="FAD/NAD-bd_sf"/>
</dbReference>
<dbReference type="AlphaFoldDB" id="A0A1L7T6R9"/>
<dbReference type="GeneID" id="65082733"/>
<evidence type="ECO:0000256" key="3">
    <source>
        <dbReference type="ARBA" id="ARBA00023002"/>
    </source>
</evidence>
<keyword evidence="1" id="KW-0004">4Fe-4S</keyword>
<name>A0A1L7T6R9_FUSMA</name>
<keyword evidence="3" id="KW-0560">Oxidoreductase</keyword>
<accession>A0A1L7T6R9</accession>
<dbReference type="SUPFAM" id="SSF51905">
    <property type="entry name" value="FAD/NAD(P)-binding domain"/>
    <property type="match status" value="1"/>
</dbReference>
<dbReference type="PANTHER" id="PTHR43498:SF1">
    <property type="entry name" value="COB--COM HETERODISULFIDE REDUCTASE IRON-SULFUR SUBUNIT A"/>
    <property type="match status" value="1"/>
</dbReference>
<evidence type="ECO:0000256" key="4">
    <source>
        <dbReference type="ARBA" id="ARBA00023004"/>
    </source>
</evidence>
<dbReference type="GO" id="GO:0046872">
    <property type="term" value="F:metal ion binding"/>
    <property type="evidence" value="ECO:0007669"/>
    <property type="project" value="UniProtKB-KW"/>
</dbReference>
<dbReference type="RefSeq" id="XP_041682762.1">
    <property type="nucleotide sequence ID" value="XM_041832282.1"/>
</dbReference>
<sequence>MSQQFDLVVYGSTSGAVATAIQAARLNRSVALISPQEHIGGIQINGLGATDIDNQVEFQNSTTVGGLSLEFHQRVSKVYNRTESLNEIVSKRIKDPEIWRFESRIAENVISDWLTEYPSINIIKSPLAESGDAVQRSGSQIQAVRLENGDLVSGKIFVEASYEGDLLASAGITWTRGREASSVYNESLAGVRHETLYRQIDVQVDPYNKPGNPSSGLLYGISDEPFGKPGDGDLHLQSYSYRLPVTDDPDNRVPFTKPDGYDPSHYELHRRYFAAGGEFYMPRKRLPGEKTDLIGSEGALSTDLLGMNDEWPVASRKRRKEILNETARFTKGLLWFISTDPAVPVRNPTNLDATRISINSTQRKNTAKSGLALGTVETSFLTTATFHTSFTFVMLDAWSQTISSQKLLHLVMAAQSLLKTPLLWHIGQLIPIASAESCEMERCTMKASFSRMDTNGVLLVLLIAHLCQRETRLSTLSRSHVLVHRMLATVLFAWSINSMPWARPVLTRPMLQLHRDSHCKMFHTMS</sequence>
<evidence type="ECO:0000256" key="5">
    <source>
        <dbReference type="ARBA" id="ARBA00023014"/>
    </source>
</evidence>
<protein>
    <recommendedName>
        <fullName evidence="8">Xanthan lyase</fullName>
    </recommendedName>
</protein>